<dbReference type="Proteomes" id="UP000008206">
    <property type="component" value="Chromosome"/>
</dbReference>
<feature type="binding site" evidence="3">
    <location>
        <position position="96"/>
    </location>
    <ligand>
        <name>ATP</name>
        <dbReference type="ChEBI" id="CHEBI:30616"/>
    </ligand>
</feature>
<evidence type="ECO:0000313" key="8">
    <source>
        <dbReference type="Proteomes" id="UP000008206"/>
    </source>
</evidence>
<dbReference type="PROSITE" id="PS50011">
    <property type="entry name" value="PROTEIN_KINASE_DOM"/>
    <property type="match status" value="1"/>
</dbReference>
<evidence type="ECO:0000313" key="7">
    <source>
        <dbReference type="EMBL" id="ADN13803.1"/>
    </source>
</evidence>
<feature type="compositionally biased region" description="Polar residues" evidence="5">
    <location>
        <begin position="409"/>
        <end position="420"/>
    </location>
</feature>
<dbReference type="SMART" id="SM00220">
    <property type="entry name" value="S_TKc"/>
    <property type="match status" value="1"/>
</dbReference>
<keyword evidence="7" id="KW-0418">Kinase</keyword>
<dbReference type="PANTHER" id="PTHR44167:SF24">
    <property type="entry name" value="SERINE_THREONINE-PROTEIN KINASE CHK2"/>
    <property type="match status" value="1"/>
</dbReference>
<evidence type="ECO:0000256" key="4">
    <source>
        <dbReference type="SAM" id="Coils"/>
    </source>
</evidence>
<feature type="domain" description="Protein kinase" evidence="6">
    <location>
        <begin position="62"/>
        <end position="396"/>
    </location>
</feature>
<dbReference type="InterPro" id="IPR017441">
    <property type="entry name" value="Protein_kinase_ATP_BS"/>
</dbReference>
<feature type="coiled-coil region" evidence="4">
    <location>
        <begin position="95"/>
        <end position="122"/>
    </location>
</feature>
<dbReference type="STRING" id="497965.Cyan7822_1817"/>
<dbReference type="GO" id="GO:0005524">
    <property type="term" value="F:ATP binding"/>
    <property type="evidence" value="ECO:0007669"/>
    <property type="project" value="UniProtKB-UniRule"/>
</dbReference>
<dbReference type="Pfam" id="PF00069">
    <property type="entry name" value="Pkinase"/>
    <property type="match status" value="1"/>
</dbReference>
<dbReference type="InterPro" id="IPR000719">
    <property type="entry name" value="Prot_kinase_dom"/>
</dbReference>
<evidence type="ECO:0000256" key="5">
    <source>
        <dbReference type="SAM" id="MobiDB-lite"/>
    </source>
</evidence>
<protein>
    <submittedName>
        <fullName evidence="7">Serine/threonine protein kinase</fullName>
    </submittedName>
</protein>
<dbReference type="AlphaFoldDB" id="E0U9K2"/>
<dbReference type="PANTHER" id="PTHR44167">
    <property type="entry name" value="OVARIAN-SPECIFIC SERINE/THREONINE-PROTEIN KINASE LOK-RELATED"/>
    <property type="match status" value="1"/>
</dbReference>
<keyword evidence="1 3" id="KW-0547">Nucleotide-binding</keyword>
<proteinExistence type="predicted"/>
<reference evidence="8" key="1">
    <citation type="journal article" date="2011" name="MBio">
        <title>Novel metabolic attributes of the genus Cyanothece, comprising a group of unicellular nitrogen-fixing Cyanobacteria.</title>
        <authorList>
            <person name="Bandyopadhyay A."/>
            <person name="Elvitigala T."/>
            <person name="Welsh E."/>
            <person name="Stockel J."/>
            <person name="Liberton M."/>
            <person name="Min H."/>
            <person name="Sherman L.A."/>
            <person name="Pakrasi H.B."/>
        </authorList>
    </citation>
    <scope>NUCLEOTIDE SEQUENCE [LARGE SCALE GENOMIC DNA]</scope>
    <source>
        <strain evidence="8">PCC 7822</strain>
    </source>
</reference>
<evidence type="ECO:0000256" key="1">
    <source>
        <dbReference type="ARBA" id="ARBA00022741"/>
    </source>
</evidence>
<dbReference type="GO" id="GO:0004674">
    <property type="term" value="F:protein serine/threonine kinase activity"/>
    <property type="evidence" value="ECO:0007669"/>
    <property type="project" value="UniProtKB-KW"/>
</dbReference>
<sequence length="440" mass="51790">MNIIGTSASVICINPDCAVNNNNDWPVHNLEAKNVKSEGFSCPCNVTSAWNLGWKSKNGNIYFLRGHIGKGGGGSIYKAYKYNLTDKRFEEGYAIKILRDNSNNLEESRKQLDREIEGLQQAYNAGARVPKYIDHYYPDAQNTNEQHSYFFLVQEFIEGDNLEKILQQEQQKITIGNPTLLFEERRVFNYLIEMLKDLHLLYRNQVLHRDIKPLNIICRKVKTNSQDEHEQNLQLYLVDFGSSKLVPIKNPYFTINYSSTILYAPPETLSSKLQLSKEDRYCYELLMNFFYDNKQLETFMWTRDLYSLAVTMFSLLIKSPSKLHSCYRWNPSDNEWNKWMLEIEKKAPNIYPILEKMSRFFPNKRYKTAIEALLDASTEAWYAYGDNIWLLSNDFLRAIKSDPELPQKLTNKQNKFIQQSQKEHKKQRREEISRDYENTN</sequence>
<dbReference type="SUPFAM" id="SSF56112">
    <property type="entry name" value="Protein kinase-like (PK-like)"/>
    <property type="match status" value="1"/>
</dbReference>
<organism evidence="7 8">
    <name type="scientific">Gloeothece verrucosa (strain PCC 7822)</name>
    <name type="common">Cyanothece sp. (strain PCC 7822)</name>
    <dbReference type="NCBI Taxonomy" id="497965"/>
    <lineage>
        <taxon>Bacteria</taxon>
        <taxon>Bacillati</taxon>
        <taxon>Cyanobacteriota</taxon>
        <taxon>Cyanophyceae</taxon>
        <taxon>Oscillatoriophycideae</taxon>
        <taxon>Chroococcales</taxon>
        <taxon>Aphanothecaceae</taxon>
        <taxon>Gloeothece</taxon>
        <taxon>Gloeothece verrucosa</taxon>
    </lineage>
</organism>
<dbReference type="OrthoDB" id="9762169at2"/>
<feature type="region of interest" description="Disordered" evidence="5">
    <location>
        <begin position="409"/>
        <end position="440"/>
    </location>
</feature>
<dbReference type="EMBL" id="CP002198">
    <property type="protein sequence ID" value="ADN13803.1"/>
    <property type="molecule type" value="Genomic_DNA"/>
</dbReference>
<keyword evidence="2 3" id="KW-0067">ATP-binding</keyword>
<evidence type="ECO:0000256" key="2">
    <source>
        <dbReference type="ARBA" id="ARBA00022840"/>
    </source>
</evidence>
<dbReference type="InterPro" id="IPR011009">
    <property type="entry name" value="Kinase-like_dom_sf"/>
</dbReference>
<dbReference type="eggNOG" id="COG0515">
    <property type="taxonomic scope" value="Bacteria"/>
</dbReference>
<gene>
    <name evidence="7" type="ordered locus">Cyan7822_1817</name>
</gene>
<dbReference type="PROSITE" id="PS00108">
    <property type="entry name" value="PROTEIN_KINASE_ST"/>
    <property type="match status" value="1"/>
</dbReference>
<dbReference type="HOGENOM" id="CLU_622173_0_0_3"/>
<keyword evidence="4" id="KW-0175">Coiled coil</keyword>
<dbReference type="Gene3D" id="1.10.510.10">
    <property type="entry name" value="Transferase(Phosphotransferase) domain 1"/>
    <property type="match status" value="1"/>
</dbReference>
<dbReference type="RefSeq" id="WP_013321910.1">
    <property type="nucleotide sequence ID" value="NC_014501.1"/>
</dbReference>
<keyword evidence="7" id="KW-0808">Transferase</keyword>
<evidence type="ECO:0000259" key="6">
    <source>
        <dbReference type="PROSITE" id="PS50011"/>
    </source>
</evidence>
<dbReference type="InterPro" id="IPR008271">
    <property type="entry name" value="Ser/Thr_kinase_AS"/>
</dbReference>
<keyword evidence="8" id="KW-1185">Reference proteome</keyword>
<dbReference type="PROSITE" id="PS00107">
    <property type="entry name" value="PROTEIN_KINASE_ATP"/>
    <property type="match status" value="1"/>
</dbReference>
<name>E0U9K2_GLOV7</name>
<dbReference type="KEGG" id="cyj:Cyan7822_1817"/>
<keyword evidence="7" id="KW-0723">Serine/threonine-protein kinase</keyword>
<evidence type="ECO:0000256" key="3">
    <source>
        <dbReference type="PROSITE-ProRule" id="PRU10141"/>
    </source>
</evidence>
<feature type="compositionally biased region" description="Basic and acidic residues" evidence="5">
    <location>
        <begin position="428"/>
        <end position="440"/>
    </location>
</feature>
<accession>E0U9K2</accession>